<dbReference type="InParanoid" id="F4WM97"/>
<feature type="domain" description="Ig-like" evidence="1">
    <location>
        <begin position="124"/>
        <end position="207"/>
    </location>
</feature>
<dbReference type="InterPro" id="IPR007110">
    <property type="entry name" value="Ig-like_dom"/>
</dbReference>
<accession>F4WM97</accession>
<dbReference type="EMBL" id="GL888217">
    <property type="protein sequence ID" value="EGI64741.1"/>
    <property type="molecule type" value="Genomic_DNA"/>
</dbReference>
<dbReference type="PANTHER" id="PTHR21261:SF15">
    <property type="entry name" value="BEATEN PATH IIIA, ISOFORM D-RELATED"/>
    <property type="match status" value="1"/>
</dbReference>
<organism evidence="3">
    <name type="scientific">Acromyrmex echinatior</name>
    <name type="common">Panamanian leafcutter ant</name>
    <name type="synonym">Acromyrmex octospinosus echinatior</name>
    <dbReference type="NCBI Taxonomy" id="103372"/>
    <lineage>
        <taxon>Eukaryota</taxon>
        <taxon>Metazoa</taxon>
        <taxon>Ecdysozoa</taxon>
        <taxon>Arthropoda</taxon>
        <taxon>Hexapoda</taxon>
        <taxon>Insecta</taxon>
        <taxon>Pterygota</taxon>
        <taxon>Neoptera</taxon>
        <taxon>Endopterygota</taxon>
        <taxon>Hymenoptera</taxon>
        <taxon>Apocrita</taxon>
        <taxon>Aculeata</taxon>
        <taxon>Formicoidea</taxon>
        <taxon>Formicidae</taxon>
        <taxon>Myrmicinae</taxon>
        <taxon>Acromyrmex</taxon>
    </lineage>
</organism>
<dbReference type="SUPFAM" id="SSF48726">
    <property type="entry name" value="Immunoglobulin"/>
    <property type="match status" value="1"/>
</dbReference>
<dbReference type="OrthoDB" id="10015491at2759"/>
<gene>
    <name evidence="2" type="ORF">G5I_06931</name>
</gene>
<dbReference type="InterPro" id="IPR013783">
    <property type="entry name" value="Ig-like_fold"/>
</dbReference>
<evidence type="ECO:0000313" key="3">
    <source>
        <dbReference type="Proteomes" id="UP000007755"/>
    </source>
</evidence>
<dbReference type="Gene3D" id="2.60.40.10">
    <property type="entry name" value="Immunoglobulins"/>
    <property type="match status" value="1"/>
</dbReference>
<proteinExistence type="predicted"/>
<evidence type="ECO:0000259" key="1">
    <source>
        <dbReference type="PROSITE" id="PS50835"/>
    </source>
</evidence>
<dbReference type="Proteomes" id="UP000007755">
    <property type="component" value="Unassembled WGS sequence"/>
</dbReference>
<dbReference type="InterPro" id="IPR036179">
    <property type="entry name" value="Ig-like_dom_sf"/>
</dbReference>
<sequence length="281" mass="32826">MDKFPTKEPPPLRFARNARAGCRRGWKVARKTSYCNYRPQHAALWGYEFNHRRSASFVKTEANFGITTEDKTDTMRSQTLLISLISGVLFRRFSIIKPRKRWNPYFSYILNNRISSITPPERGPEITGLSMQYAVGENVTANCTAWPSVPKANLRWTINGEPFKQTTQLFVELEMIVHDPMTNSAILRKKKQRAPLIEREMKLLISCCPRDRDAMIFIRDRKSDSLPRFDGHKTFLYPMPSQNTEDYMEAKALSIRQQCLLQHAKYTRYGEKPRDYHEIPI</sequence>
<dbReference type="PANTHER" id="PTHR21261">
    <property type="entry name" value="BEAT PROTEIN"/>
    <property type="match status" value="1"/>
</dbReference>
<evidence type="ECO:0000313" key="2">
    <source>
        <dbReference type="EMBL" id="EGI64741.1"/>
    </source>
</evidence>
<keyword evidence="3" id="KW-1185">Reference proteome</keyword>
<protein>
    <recommendedName>
        <fullName evidence="1">Ig-like domain-containing protein</fullName>
    </recommendedName>
</protein>
<name>F4WM97_ACREC</name>
<dbReference type="AlphaFoldDB" id="F4WM97"/>
<reference evidence="2" key="1">
    <citation type="submission" date="2011-02" db="EMBL/GenBank/DDBJ databases">
        <title>The genome of the leaf-cutting ant Acromyrmex echinatior suggests key adaptations to social evolution and fungus farming.</title>
        <authorList>
            <person name="Nygaard S."/>
            <person name="Zhang G."/>
        </authorList>
    </citation>
    <scope>NUCLEOTIDE SEQUENCE</scope>
</reference>
<dbReference type="PROSITE" id="PS50835">
    <property type="entry name" value="IG_LIKE"/>
    <property type="match status" value="1"/>
</dbReference>